<dbReference type="PROSITE" id="PS51186">
    <property type="entry name" value="GNAT"/>
    <property type="match status" value="1"/>
</dbReference>
<organism evidence="4 5">
    <name type="scientific">Vibrio navarrensis</name>
    <dbReference type="NCBI Taxonomy" id="29495"/>
    <lineage>
        <taxon>Bacteria</taxon>
        <taxon>Pseudomonadati</taxon>
        <taxon>Pseudomonadota</taxon>
        <taxon>Gammaproteobacteria</taxon>
        <taxon>Vibrionales</taxon>
        <taxon>Vibrionaceae</taxon>
        <taxon>Vibrio</taxon>
    </lineage>
</organism>
<dbReference type="SUPFAM" id="SSF55729">
    <property type="entry name" value="Acyl-CoA N-acyltransferases (Nat)"/>
    <property type="match status" value="1"/>
</dbReference>
<evidence type="ECO:0000313" key="4">
    <source>
        <dbReference type="EMBL" id="KGK09570.1"/>
    </source>
</evidence>
<name>A0A099M5B5_9VIBR</name>
<dbReference type="Gene3D" id="3.40.630.30">
    <property type="match status" value="1"/>
</dbReference>
<dbReference type="PANTHER" id="PTHR43800">
    <property type="entry name" value="PEPTIDYL-LYSINE N-ACETYLTRANSFERASE YJAB"/>
    <property type="match status" value="1"/>
</dbReference>
<dbReference type="GO" id="GO:0016747">
    <property type="term" value="F:acyltransferase activity, transferring groups other than amino-acyl groups"/>
    <property type="evidence" value="ECO:0007669"/>
    <property type="project" value="InterPro"/>
</dbReference>
<comment type="caution">
    <text evidence="4">The sequence shown here is derived from an EMBL/GenBank/DDBJ whole genome shotgun (WGS) entry which is preliminary data.</text>
</comment>
<dbReference type="InterPro" id="IPR016181">
    <property type="entry name" value="Acyl_CoA_acyltransferase"/>
</dbReference>
<keyword evidence="2 4" id="KW-0012">Acyltransferase</keyword>
<dbReference type="STRING" id="29495.EA26_20540"/>
<dbReference type="Proteomes" id="UP000029994">
    <property type="component" value="Unassembled WGS sequence"/>
</dbReference>
<dbReference type="GeneID" id="43685468"/>
<dbReference type="CDD" id="cd04301">
    <property type="entry name" value="NAT_SF"/>
    <property type="match status" value="1"/>
</dbReference>
<dbReference type="AlphaFoldDB" id="A0A099M5B5"/>
<dbReference type="PANTHER" id="PTHR43800:SF1">
    <property type="entry name" value="PEPTIDYL-LYSINE N-ACETYLTRANSFERASE YJAB"/>
    <property type="match status" value="1"/>
</dbReference>
<keyword evidence="5" id="KW-1185">Reference proteome</keyword>
<dbReference type="InterPro" id="IPR000182">
    <property type="entry name" value="GNAT_dom"/>
</dbReference>
<reference evidence="4 5" key="1">
    <citation type="submission" date="2014-04" db="EMBL/GenBank/DDBJ databases">
        <title>Genome sequencing of Vibrio navarrensis strains.</title>
        <authorList>
            <person name="Gladney L.M."/>
            <person name="Katz L.S."/>
            <person name="Marino-Ramirez L."/>
            <person name="Jordan I.K."/>
        </authorList>
    </citation>
    <scope>NUCLEOTIDE SEQUENCE [LARGE SCALE GENOMIC DNA]</scope>
    <source>
        <strain evidence="4 5">ATCC 51183</strain>
    </source>
</reference>
<dbReference type="EMBL" id="JMCG01000002">
    <property type="protein sequence ID" value="KGK09570.1"/>
    <property type="molecule type" value="Genomic_DNA"/>
</dbReference>
<dbReference type="eggNOG" id="COG3153">
    <property type="taxonomic scope" value="Bacteria"/>
</dbReference>
<dbReference type="Pfam" id="PF13508">
    <property type="entry name" value="Acetyltransf_7"/>
    <property type="match status" value="1"/>
</dbReference>
<evidence type="ECO:0000256" key="1">
    <source>
        <dbReference type="ARBA" id="ARBA00022679"/>
    </source>
</evidence>
<feature type="domain" description="N-acetyltransferase" evidence="3">
    <location>
        <begin position="5"/>
        <end position="127"/>
    </location>
</feature>
<accession>A0A099M5B5</accession>
<protein>
    <submittedName>
        <fullName evidence="4">Acyltransferase</fullName>
    </submittedName>
</protein>
<keyword evidence="1 4" id="KW-0808">Transferase</keyword>
<evidence type="ECO:0000313" key="5">
    <source>
        <dbReference type="Proteomes" id="UP000029994"/>
    </source>
</evidence>
<dbReference type="RefSeq" id="WP_039431541.1">
    <property type="nucleotide sequence ID" value="NZ_CP061845.1"/>
</dbReference>
<gene>
    <name evidence="4" type="ORF">EA26_20540</name>
</gene>
<sequence>MAHTIRIERLDPIKLPLVKKLYKSYYPSAKAKTDEQIIVAYQEHQMVGLVRFKPIEEWLLLTGMLVIPTHRQQGIGHALLSYCRESTLNSHCYCFAYPHLPPFYAQHGFKAIELDALPNSLKQKYLRYCESGKDLIPMQFIDD</sequence>
<proteinExistence type="predicted"/>
<evidence type="ECO:0000259" key="3">
    <source>
        <dbReference type="PROSITE" id="PS51186"/>
    </source>
</evidence>
<evidence type="ECO:0000256" key="2">
    <source>
        <dbReference type="ARBA" id="ARBA00023315"/>
    </source>
</evidence>